<accession>A0A075LYM1</accession>
<reference evidence="3" key="1">
    <citation type="submission" date="2013-06" db="EMBL/GenBank/DDBJ databases">
        <title>Complete Genome Sequence of Hyperthermophilic Palaeococcus pacificus DY20341T, Isolated from a Deep-Sea Hydrothermal Sediments.</title>
        <authorList>
            <person name="Zeng X."/>
            <person name="Shao Z."/>
        </authorList>
    </citation>
    <scope>NUCLEOTIDE SEQUENCE [LARGE SCALE GENOMIC DNA]</scope>
    <source>
        <strain evidence="3">DY20341</strain>
    </source>
</reference>
<dbReference type="RefSeq" id="WP_052649094.1">
    <property type="nucleotide sequence ID" value="NZ_CP006019.1"/>
</dbReference>
<dbReference type="Proteomes" id="UP000027981">
    <property type="component" value="Chromosome"/>
</dbReference>
<keyword evidence="3" id="KW-1185">Reference proteome</keyword>
<dbReference type="Pfam" id="PF13699">
    <property type="entry name" value="eCIS_core"/>
    <property type="match status" value="1"/>
</dbReference>
<evidence type="ECO:0000313" key="3">
    <source>
        <dbReference type="Proteomes" id="UP000027981"/>
    </source>
</evidence>
<dbReference type="InterPro" id="IPR025295">
    <property type="entry name" value="eCIS_core_dom"/>
</dbReference>
<name>A0A075LYM1_9EURY</name>
<dbReference type="GeneID" id="24842396"/>
<gene>
    <name evidence="2" type="ORF">PAP_06380</name>
</gene>
<protein>
    <recommendedName>
        <fullName evidence="1">eCIS core domain-containing protein</fullName>
    </recommendedName>
</protein>
<evidence type="ECO:0000313" key="2">
    <source>
        <dbReference type="EMBL" id="AIF69673.1"/>
    </source>
</evidence>
<dbReference type="OrthoDB" id="85977at2157"/>
<dbReference type="KEGG" id="ppac:PAP_06380"/>
<dbReference type="eggNOG" id="arCOG02980">
    <property type="taxonomic scope" value="Archaea"/>
</dbReference>
<evidence type="ECO:0000259" key="1">
    <source>
        <dbReference type="Pfam" id="PF13699"/>
    </source>
</evidence>
<dbReference type="HOGENOM" id="CLU_060689_0_0_2"/>
<dbReference type="EMBL" id="CP006019">
    <property type="protein sequence ID" value="AIF69673.1"/>
    <property type="molecule type" value="Genomic_DNA"/>
</dbReference>
<feature type="domain" description="eCIS core" evidence="1">
    <location>
        <begin position="116"/>
        <end position="153"/>
    </location>
</feature>
<sequence>MRTRSALLVAVILIAILTSAAYYYTYPRNISKSMPQHELYNITMAVSQEVEEIRNLTFKEQPQIIIVNRSWAVQEWRSSPANLEEAKMWEEIYKLTLFAPPTYNYTKTQEAVKASWIAATSGNKMYIIEENFKETGDTAYRVIAHELTHILQKHYFDPSYPSTLDGRLAITALIEGDADLTADIYCIKHNITIHKIRSLPLDDPPMALGYFPYVYGDKFVEFLYNTGGWELVNEAYNKPPLSTEQIMHPKKYLIYEKPKKVSITIAKGYQIIHRDTMGEFYVYLLIGTHLGADEASSVAEGWEGDTLVFLKNSTHEAVIWKTLWESEKDAREFYGAMRAIIEKTKRNIPHSILPPSCRLMEVRFCLQALKRSNWGLNYDSEIYN</sequence>
<proteinExistence type="predicted"/>
<dbReference type="STRING" id="1343739.PAP_06380"/>
<reference evidence="2 3" key="2">
    <citation type="journal article" date="2015" name="Genome Announc.">
        <title>Complete Genome Sequence of Hyperthermophilic Piezophilic Archaeon Palaeococcus pacificus DY20341T, Isolated from Deep-Sea Hydrothermal Sediments.</title>
        <authorList>
            <person name="Zeng X."/>
            <person name="Jebbar M."/>
            <person name="Shao Z."/>
        </authorList>
    </citation>
    <scope>NUCLEOTIDE SEQUENCE [LARGE SCALE GENOMIC DNA]</scope>
    <source>
        <strain evidence="2 3">DY20341</strain>
    </source>
</reference>
<dbReference type="AlphaFoldDB" id="A0A075LYM1"/>
<organism evidence="2 3">
    <name type="scientific">Palaeococcus pacificus DY20341</name>
    <dbReference type="NCBI Taxonomy" id="1343739"/>
    <lineage>
        <taxon>Archaea</taxon>
        <taxon>Methanobacteriati</taxon>
        <taxon>Methanobacteriota</taxon>
        <taxon>Thermococci</taxon>
        <taxon>Thermococcales</taxon>
        <taxon>Thermococcaceae</taxon>
        <taxon>Palaeococcus</taxon>
    </lineage>
</organism>